<feature type="non-terminal residue" evidence="2">
    <location>
        <position position="75"/>
    </location>
</feature>
<evidence type="ECO:0000313" key="2">
    <source>
        <dbReference type="EMBL" id="CAA9400893.1"/>
    </source>
</evidence>
<proteinExistence type="predicted"/>
<reference evidence="2" key="1">
    <citation type="submission" date="2020-02" db="EMBL/GenBank/DDBJ databases">
        <authorList>
            <person name="Meier V. D."/>
        </authorList>
    </citation>
    <scope>NUCLEOTIDE SEQUENCE</scope>
    <source>
        <strain evidence="2">AVDCRST_MAG64</strain>
    </source>
</reference>
<feature type="region of interest" description="Disordered" evidence="1">
    <location>
        <begin position="1"/>
        <end position="75"/>
    </location>
</feature>
<evidence type="ECO:0000256" key="1">
    <source>
        <dbReference type="SAM" id="MobiDB-lite"/>
    </source>
</evidence>
<name>A0A6J4P2M9_9BACT</name>
<dbReference type="AlphaFoldDB" id="A0A6J4P2M9"/>
<organism evidence="2">
    <name type="scientific">uncultured Phycisphaerae bacterium</name>
    <dbReference type="NCBI Taxonomy" id="904963"/>
    <lineage>
        <taxon>Bacteria</taxon>
        <taxon>Pseudomonadati</taxon>
        <taxon>Planctomycetota</taxon>
        <taxon>Phycisphaerae</taxon>
        <taxon>environmental samples</taxon>
    </lineage>
</organism>
<sequence>GWRSPGGGHGHETGAGREGVQPVRPADRGGPAGGAARGHDVHRVREEAPAEARHPRDRVEPGEPDQPQRVRADRL</sequence>
<gene>
    <name evidence="2" type="ORF">AVDCRST_MAG64-1706</name>
</gene>
<accession>A0A6J4P2M9</accession>
<protein>
    <submittedName>
        <fullName evidence="2">Uncharacterized protein</fullName>
    </submittedName>
</protein>
<feature type="compositionally biased region" description="Basic and acidic residues" evidence="1">
    <location>
        <begin position="37"/>
        <end position="75"/>
    </location>
</feature>
<dbReference type="EMBL" id="CADCUQ010000387">
    <property type="protein sequence ID" value="CAA9400893.1"/>
    <property type="molecule type" value="Genomic_DNA"/>
</dbReference>
<feature type="non-terminal residue" evidence="2">
    <location>
        <position position="1"/>
    </location>
</feature>